<dbReference type="EMBL" id="BMNR01000002">
    <property type="protein sequence ID" value="GGK19944.1"/>
    <property type="molecule type" value="Genomic_DNA"/>
</dbReference>
<evidence type="ECO:0000256" key="2">
    <source>
        <dbReference type="ARBA" id="ARBA00022722"/>
    </source>
</evidence>
<accession>A0A8J3FF78</accession>
<evidence type="ECO:0000313" key="7">
    <source>
        <dbReference type="EMBL" id="GGK19944.1"/>
    </source>
</evidence>
<dbReference type="PANTHER" id="PTHR33607:SF2">
    <property type="entry name" value="ENDONUCLEASE-1"/>
    <property type="match status" value="1"/>
</dbReference>
<gene>
    <name evidence="7" type="ORF">GCM10007962_12580</name>
</gene>
<comment type="similarity">
    <text evidence="1">Belongs to the EndA/NucM nuclease family.</text>
</comment>
<dbReference type="RefSeq" id="WP_188651119.1">
    <property type="nucleotide sequence ID" value="NZ_BMNR01000002.1"/>
</dbReference>
<feature type="signal peptide" evidence="5">
    <location>
        <begin position="1"/>
        <end position="17"/>
    </location>
</feature>
<dbReference type="GO" id="GO:0016787">
    <property type="term" value="F:hydrolase activity"/>
    <property type="evidence" value="ECO:0007669"/>
    <property type="project" value="UniProtKB-KW"/>
</dbReference>
<reference evidence="7" key="1">
    <citation type="journal article" date="2014" name="Int. J. Syst. Evol. Microbiol.">
        <title>Complete genome sequence of Corynebacterium casei LMG S-19264T (=DSM 44701T), isolated from a smear-ripened cheese.</title>
        <authorList>
            <consortium name="US DOE Joint Genome Institute (JGI-PGF)"/>
            <person name="Walter F."/>
            <person name="Albersmeier A."/>
            <person name="Kalinowski J."/>
            <person name="Ruckert C."/>
        </authorList>
    </citation>
    <scope>NUCLEOTIDE SEQUENCE</scope>
    <source>
        <strain evidence="7">JCM 12862</strain>
    </source>
</reference>
<evidence type="ECO:0000256" key="4">
    <source>
        <dbReference type="ARBA" id="ARBA00022801"/>
    </source>
</evidence>
<dbReference type="AlphaFoldDB" id="A0A8J3FF78"/>
<name>A0A8J3FF78_9FLAO</name>
<organism evidence="7 8">
    <name type="scientific">Yeosuana aromativorans</name>
    <dbReference type="NCBI Taxonomy" id="288019"/>
    <lineage>
        <taxon>Bacteria</taxon>
        <taxon>Pseudomonadati</taxon>
        <taxon>Bacteroidota</taxon>
        <taxon>Flavobacteriia</taxon>
        <taxon>Flavobacteriales</taxon>
        <taxon>Flavobacteriaceae</taxon>
        <taxon>Yeosuana</taxon>
    </lineage>
</organism>
<dbReference type="InterPro" id="IPR007346">
    <property type="entry name" value="Endonuclease-I"/>
</dbReference>
<dbReference type="PANTHER" id="PTHR33607">
    <property type="entry name" value="ENDONUCLEASE-1"/>
    <property type="match status" value="1"/>
</dbReference>
<keyword evidence="8" id="KW-1185">Reference proteome</keyword>
<evidence type="ECO:0000313" key="8">
    <source>
        <dbReference type="Proteomes" id="UP000612329"/>
    </source>
</evidence>
<evidence type="ECO:0000256" key="3">
    <source>
        <dbReference type="ARBA" id="ARBA00022729"/>
    </source>
</evidence>
<dbReference type="Pfam" id="PF18962">
    <property type="entry name" value="Por_Secre_tail"/>
    <property type="match status" value="1"/>
</dbReference>
<evidence type="ECO:0000256" key="1">
    <source>
        <dbReference type="ARBA" id="ARBA00006429"/>
    </source>
</evidence>
<dbReference type="InterPro" id="IPR026444">
    <property type="entry name" value="Secre_tail"/>
</dbReference>
<comment type="caution">
    <text evidence="7">The sequence shown here is derived from an EMBL/GenBank/DDBJ whole genome shotgun (WGS) entry which is preliminary data.</text>
</comment>
<feature type="chain" id="PRO_5035194307" description="Secretion system C-terminal sorting domain-containing protein" evidence="5">
    <location>
        <begin position="18"/>
        <end position="368"/>
    </location>
</feature>
<reference evidence="7" key="2">
    <citation type="submission" date="2020-09" db="EMBL/GenBank/DDBJ databases">
        <authorList>
            <person name="Sun Q."/>
            <person name="Ohkuma M."/>
        </authorList>
    </citation>
    <scope>NUCLEOTIDE SEQUENCE</scope>
    <source>
        <strain evidence="7">JCM 12862</strain>
    </source>
</reference>
<dbReference type="InterPro" id="IPR044925">
    <property type="entry name" value="His-Me_finger_sf"/>
</dbReference>
<protein>
    <recommendedName>
        <fullName evidence="6">Secretion system C-terminal sorting domain-containing protein</fullName>
    </recommendedName>
</protein>
<dbReference type="Pfam" id="PF04231">
    <property type="entry name" value="Endonuclease_1"/>
    <property type="match status" value="1"/>
</dbReference>
<sequence length="368" mass="41304">MKHIYFLFLFISTFSFAQPAGYYNTATGTGATLKTQLHNIINNNFNSSSTSNYGDLWTLYDDTAFKDHYYDNDGTLVDLYTEIPSGSDIYTFTTITDQCGNYSGEGDCYNREHVIPKSYFGGSDVYPMYSDANFVFPSDGYVNGKHSNYPYGVVASASYTSSNGSKLGNSLNSGYSAGYSGTVFEPIDEFKGDVARAYFYFSTRYEDQLSDFYANYSTSEVSVMFDGTTMPAFSPTFLNILLTWNELDPVSQYEIDKNNAVYTFQGNRNPFIDHNEYVTKIWGSALSTNDLAPIKFKIYPNPIKDNFVYISSTQDLDVIIYNVLGKTIETKHISPNNNKIDVSNLSKGIYLIKLTSDQGSVTKKLVKQ</sequence>
<keyword evidence="2" id="KW-0540">Nuclease</keyword>
<dbReference type="NCBIfam" id="TIGR04183">
    <property type="entry name" value="Por_Secre_tail"/>
    <property type="match status" value="1"/>
</dbReference>
<keyword evidence="4" id="KW-0378">Hydrolase</keyword>
<proteinExistence type="inferred from homology"/>
<evidence type="ECO:0000256" key="5">
    <source>
        <dbReference type="SAM" id="SignalP"/>
    </source>
</evidence>
<keyword evidence="3 5" id="KW-0732">Signal</keyword>
<dbReference type="GO" id="GO:0004518">
    <property type="term" value="F:nuclease activity"/>
    <property type="evidence" value="ECO:0007669"/>
    <property type="project" value="UniProtKB-KW"/>
</dbReference>
<dbReference type="Proteomes" id="UP000612329">
    <property type="component" value="Unassembled WGS sequence"/>
</dbReference>
<dbReference type="SUPFAM" id="SSF54060">
    <property type="entry name" value="His-Me finger endonucleases"/>
    <property type="match status" value="1"/>
</dbReference>
<evidence type="ECO:0000259" key="6">
    <source>
        <dbReference type="Pfam" id="PF18962"/>
    </source>
</evidence>
<feature type="domain" description="Secretion system C-terminal sorting" evidence="6">
    <location>
        <begin position="298"/>
        <end position="366"/>
    </location>
</feature>